<reference evidence="1" key="1">
    <citation type="submission" date="2022-04" db="EMBL/GenBank/DDBJ databases">
        <title>Genome of the entomopathogenic fungus Entomophthora muscae.</title>
        <authorList>
            <person name="Elya C."/>
            <person name="Lovett B.R."/>
            <person name="Lee E."/>
            <person name="Macias A.M."/>
            <person name="Hajek A.E."/>
            <person name="De Bivort B.L."/>
            <person name="Kasson M.T."/>
            <person name="De Fine Licht H.H."/>
            <person name="Stajich J.E."/>
        </authorList>
    </citation>
    <scope>NUCLEOTIDE SEQUENCE</scope>
    <source>
        <strain evidence="1">Berkeley</strain>
    </source>
</reference>
<dbReference type="EMBL" id="QTSX02002247">
    <property type="protein sequence ID" value="KAJ9076784.1"/>
    <property type="molecule type" value="Genomic_DNA"/>
</dbReference>
<comment type="caution">
    <text evidence="1">The sequence shown here is derived from an EMBL/GenBank/DDBJ whole genome shotgun (WGS) entry which is preliminary data.</text>
</comment>
<evidence type="ECO:0000313" key="2">
    <source>
        <dbReference type="Proteomes" id="UP001165960"/>
    </source>
</evidence>
<dbReference type="Proteomes" id="UP001165960">
    <property type="component" value="Unassembled WGS sequence"/>
</dbReference>
<accession>A0ACC2TQB0</accession>
<gene>
    <name evidence="1" type="ORF">DSO57_1022972</name>
</gene>
<name>A0ACC2TQB0_9FUNG</name>
<protein>
    <submittedName>
        <fullName evidence="1">Uncharacterized protein</fullName>
    </submittedName>
</protein>
<proteinExistence type="predicted"/>
<organism evidence="1 2">
    <name type="scientific">Entomophthora muscae</name>
    <dbReference type="NCBI Taxonomy" id="34485"/>
    <lineage>
        <taxon>Eukaryota</taxon>
        <taxon>Fungi</taxon>
        <taxon>Fungi incertae sedis</taxon>
        <taxon>Zoopagomycota</taxon>
        <taxon>Entomophthoromycotina</taxon>
        <taxon>Entomophthoromycetes</taxon>
        <taxon>Entomophthorales</taxon>
        <taxon>Entomophthoraceae</taxon>
        <taxon>Entomophthora</taxon>
    </lineage>
</organism>
<keyword evidence="2" id="KW-1185">Reference proteome</keyword>
<evidence type="ECO:0000313" key="1">
    <source>
        <dbReference type="EMBL" id="KAJ9076784.1"/>
    </source>
</evidence>
<sequence>MRARAGAAPALVAATTPTGDVPNNWDEQGNITGQDGSGRTRCDSDITKIGVLEAGLGPGEDLDNPDWLDKVSDKELATLQSNLTPKQKIEVLSCQQLFKDILENYNIDGSTA</sequence>